<accession>A0A4Q7KGU1</accession>
<gene>
    <name evidence="2" type="ORF">EV193_112101</name>
</gene>
<sequence length="323" mass="34430">MRRRVWAMAALVMFVLAGCAEPVAGNGSPDPAWPPPLTAAQAIGGDFATIEYCSLADEEPLATFAQPITALDAMKGCGIGFVEGSPPIGLYIGRLYDFRKPQQYRREQVPRAGLPFGVRQEGQQRPGLCRRFVVFADEIALESRASERTGEGAPPNPAELCAAADAGVTSMVKNINERSVRHWQFGERSWAPLQACGFAPDDVVTQRAGLPHGTKGTLDPSRHACEWGDPESGALVTFDFSFGATYGAPLETIAGRGATVSVAPNQYRSVCTVVIYHIRAPTKKELSETAEVIVAFSEPGRGVEACAAARDIAAAAFPLLPPT</sequence>
<evidence type="ECO:0000313" key="2">
    <source>
        <dbReference type="EMBL" id="RZS32467.1"/>
    </source>
</evidence>
<reference evidence="2 3" key="1">
    <citation type="submission" date="2019-02" db="EMBL/GenBank/DDBJ databases">
        <title>Genomic Encyclopedia of Type Strains, Phase IV (KMG-IV): sequencing the most valuable type-strain genomes for metagenomic binning, comparative biology and taxonomic classification.</title>
        <authorList>
            <person name="Goeker M."/>
        </authorList>
    </citation>
    <scope>NUCLEOTIDE SEQUENCE [LARGE SCALE GENOMIC DNA]</scope>
    <source>
        <strain evidence="2 3">DSM 101727</strain>
    </source>
</reference>
<dbReference type="OrthoDB" id="4445816at2"/>
<dbReference type="RefSeq" id="WP_130347910.1">
    <property type="nucleotide sequence ID" value="NZ_SGWQ01000012.1"/>
</dbReference>
<protein>
    <recommendedName>
        <fullName evidence="4">DUF3558 domain-containing protein</fullName>
    </recommendedName>
</protein>
<dbReference type="PROSITE" id="PS51257">
    <property type="entry name" value="PROKAR_LIPOPROTEIN"/>
    <property type="match status" value="1"/>
</dbReference>
<dbReference type="AlphaFoldDB" id="A0A4Q7KGU1"/>
<feature type="chain" id="PRO_5038547663" description="DUF3558 domain-containing protein" evidence="1">
    <location>
        <begin position="25"/>
        <end position="323"/>
    </location>
</feature>
<comment type="caution">
    <text evidence="2">The sequence shown here is derived from an EMBL/GenBank/DDBJ whole genome shotgun (WGS) entry which is preliminary data.</text>
</comment>
<dbReference type="Proteomes" id="UP000294257">
    <property type="component" value="Unassembled WGS sequence"/>
</dbReference>
<organism evidence="2 3">
    <name type="scientific">Herbihabitans rhizosphaerae</name>
    <dbReference type="NCBI Taxonomy" id="1872711"/>
    <lineage>
        <taxon>Bacteria</taxon>
        <taxon>Bacillati</taxon>
        <taxon>Actinomycetota</taxon>
        <taxon>Actinomycetes</taxon>
        <taxon>Pseudonocardiales</taxon>
        <taxon>Pseudonocardiaceae</taxon>
        <taxon>Herbihabitans</taxon>
    </lineage>
</organism>
<evidence type="ECO:0000313" key="3">
    <source>
        <dbReference type="Proteomes" id="UP000294257"/>
    </source>
</evidence>
<proteinExistence type="predicted"/>
<evidence type="ECO:0000256" key="1">
    <source>
        <dbReference type="SAM" id="SignalP"/>
    </source>
</evidence>
<name>A0A4Q7KGU1_9PSEU</name>
<evidence type="ECO:0008006" key="4">
    <source>
        <dbReference type="Google" id="ProtNLM"/>
    </source>
</evidence>
<keyword evidence="3" id="KW-1185">Reference proteome</keyword>
<feature type="signal peptide" evidence="1">
    <location>
        <begin position="1"/>
        <end position="24"/>
    </location>
</feature>
<dbReference type="EMBL" id="SGWQ01000012">
    <property type="protein sequence ID" value="RZS32467.1"/>
    <property type="molecule type" value="Genomic_DNA"/>
</dbReference>
<keyword evidence="1" id="KW-0732">Signal</keyword>